<dbReference type="VEuPathDB" id="TriTrypDB:LdBPK_367330.1"/>
<keyword evidence="4" id="KW-0694">RNA-binding</keyword>
<dbReference type="PANTHER" id="PTHR13937:SF0">
    <property type="entry name" value="EUKARYOTIC TRANSLATION INITIATION FACTOR 3 SUBUNIT C-RELATED"/>
    <property type="match status" value="1"/>
</dbReference>
<evidence type="ECO:0000256" key="1">
    <source>
        <dbReference type="ARBA" id="ARBA00022490"/>
    </source>
</evidence>
<dbReference type="VEuPathDB" id="TriTrypDB:LDHU3_36.9720"/>
<accession>A0A504Y255</accession>
<dbReference type="VEuPathDB" id="TriTrypDB:LdCL_360085800"/>
<dbReference type="VEuPathDB" id="TriTrypDB:LdBPK_367320.1"/>
<reference evidence="7" key="1">
    <citation type="submission" date="2019-02" db="EMBL/GenBank/DDBJ databases">
        <title>FDA dAtabase for Regulatory Grade micrObial Sequences (FDA-ARGOS): Supporting development and validation of Infectious Disease Dx tests.</title>
        <authorList>
            <person name="Duncan R."/>
            <person name="Fisher C."/>
            <person name="Tallon L."/>
            <person name="Sadzewicz L."/>
            <person name="Sengamalay N."/>
            <person name="Ott S."/>
            <person name="Godinez A."/>
            <person name="Nagaraj S."/>
            <person name="Vavikolanu K."/>
            <person name="Nadendla S."/>
            <person name="Aluvathingal J."/>
            <person name="Sichtig H."/>
        </authorList>
    </citation>
    <scope>NUCLEOTIDE SEQUENCE [LARGE SCALE GENOMIC DNA]</scope>
    <source>
        <strain evidence="7">FDAARGOS_361</strain>
    </source>
</reference>
<dbReference type="InterPro" id="IPR035979">
    <property type="entry name" value="RBD_domain_sf"/>
</dbReference>
<dbReference type="GO" id="GO:0003723">
    <property type="term" value="F:RNA binding"/>
    <property type="evidence" value="ECO:0007669"/>
    <property type="project" value="UniProtKB-UniRule"/>
</dbReference>
<dbReference type="Pfam" id="PF05470">
    <property type="entry name" value="eIF-3c_N"/>
    <property type="match status" value="1"/>
</dbReference>
<evidence type="ECO:0000313" key="7">
    <source>
        <dbReference type="Proteomes" id="UP000318447"/>
    </source>
</evidence>
<dbReference type="VEuPathDB" id="TriTrypDB:LdCL_360086000"/>
<dbReference type="GO" id="GO:0031369">
    <property type="term" value="F:translation initiation factor binding"/>
    <property type="evidence" value="ECO:0007669"/>
    <property type="project" value="InterPro"/>
</dbReference>
<evidence type="ECO:0000259" key="5">
    <source>
        <dbReference type="PROSITE" id="PS50102"/>
    </source>
</evidence>
<protein>
    <submittedName>
        <fullName evidence="6">Eukaryotic translation initiation factor 3 subunit 8 N-terminus family protein</fullName>
    </submittedName>
</protein>
<comment type="caution">
    <text evidence="6">The sequence shown here is derived from an EMBL/GenBank/DDBJ whole genome shotgun (WGS) entry which is preliminary data.</text>
</comment>
<dbReference type="InterPro" id="IPR012677">
    <property type="entry name" value="Nucleotide-bd_a/b_plait_sf"/>
</dbReference>
<sequence length="997" mass="112086">MEFIEVTNVTFPVGVEHTRRTLLRVFERVQSVEDIVVDVREGRAMISFTESSAAQEALISLDGFPLFGRALCLSVSPPPASPIRGYIVSTKPSKYLLVRNTPYLAVVVKLKHIAGVVAVTSAGVNSCFVVAESVEDTKLSSASPIRVPRIGDVEKANRQSVDEAACELKAAVLLFNNQVRLLGGTQSWLIPTERGRDEDQTFFETPEQSFLALTEDEVASLHPEQVSSYVPRLCECLRTEECFVAAARLHDVVKWHGAELLHAPELRLTWRRIRASLENLMECGAAADERKRVSSTLQMMDALMRYESDSESDKSLLREEVPEAQINPFWFEWTDEEELEERQEVIPKKEKAANSIQALCDTFDYNAGNESWREALEAFKRMCDEVHMFVRKYKVAPQGLQNCLQDMPNLAEHLEGKGREDFANRLEFKSLKELVALVEVTEKLYKKELEELAKGPEIDDGAQDEDEDAGAELTETEYAQILEDISGSREVNLVGKVEKVIRACARKGYTNLEISAMGIAVSTVLRRDSRKLLVSSDTWERAFKWGAKFFSRMIAAANVRFVEDSSSVNARNIVVPGGIHGFLTYLHTELVNKSKFEEVASQEYLKIITFENELAVLADRALGYYQARKRIEPSKACISILFDILGQRRQEAHQLFYDSLSSTDNLTIISESVFDTVRALHKLSLQLRPSVALSASGVCHVAYQYGLCGLYREGRDYLLRTGVVNSIAVSDAPLAILLNRAIAQLGLAAFIAGDIPTAHQLLRTIWGLRSNQVLIGQSPPPKSVLDDEHAEMEYRNLLLPPHMHMPVAQLELASVLSGLLMGVKMEAQNPYERNHMERYVYNTVTRTPDLMGKPFSFKEQVAVAYEHLKAGNYIAAKEQVEAMTTFDTLPSGKETRKRYLQSLKEVALLVFCYTNRTNFSTMSVVNLAIKFDMEESDVRRAVNEILSENTTLSAYWDRDDAYLYLDRNNATRLQHLVKGTSESISNLAKHCESRLLG</sequence>
<dbReference type="EMBL" id="RHLC01000055">
    <property type="protein sequence ID" value="TPP53388.1"/>
    <property type="molecule type" value="Genomic_DNA"/>
</dbReference>
<evidence type="ECO:0000256" key="4">
    <source>
        <dbReference type="PROSITE-ProRule" id="PRU00176"/>
    </source>
</evidence>
<dbReference type="VEuPathDB" id="TriTrypDB:LDHU3_36.9710"/>
<name>A0A504Y255_LEIDO</name>
<dbReference type="VEuPathDB" id="TriTrypDB:LdCL_360085900"/>
<dbReference type="InterPro" id="IPR000504">
    <property type="entry name" value="RRM_dom"/>
</dbReference>
<dbReference type="SUPFAM" id="SSF54928">
    <property type="entry name" value="RNA-binding domain, RBD"/>
    <property type="match status" value="1"/>
</dbReference>
<dbReference type="InterPro" id="IPR027516">
    <property type="entry name" value="EIF3C"/>
</dbReference>
<dbReference type="VEuPathDB" id="TriTrypDB:LDHU3_36.9700"/>
<evidence type="ECO:0000256" key="3">
    <source>
        <dbReference type="ARBA" id="ARBA00022917"/>
    </source>
</evidence>
<keyword evidence="3" id="KW-0648">Protein biosynthesis</keyword>
<dbReference type="GO" id="GO:0005852">
    <property type="term" value="C:eukaryotic translation initiation factor 3 complex"/>
    <property type="evidence" value="ECO:0007669"/>
    <property type="project" value="InterPro"/>
</dbReference>
<proteinExistence type="predicted"/>
<dbReference type="GO" id="GO:0003743">
    <property type="term" value="F:translation initiation factor activity"/>
    <property type="evidence" value="ECO:0007669"/>
    <property type="project" value="UniProtKB-KW"/>
</dbReference>
<dbReference type="AlphaFoldDB" id="A0A504Y255"/>
<dbReference type="Gene3D" id="3.30.70.330">
    <property type="match status" value="1"/>
</dbReference>
<feature type="domain" description="RRM" evidence="5">
    <location>
        <begin position="2"/>
        <end position="78"/>
    </location>
</feature>
<dbReference type="InterPro" id="IPR008905">
    <property type="entry name" value="EIF3C_N_dom"/>
</dbReference>
<dbReference type="Proteomes" id="UP000318447">
    <property type="component" value="Unassembled WGS sequence"/>
</dbReference>
<keyword evidence="2 6" id="KW-0396">Initiation factor</keyword>
<evidence type="ECO:0000256" key="2">
    <source>
        <dbReference type="ARBA" id="ARBA00022540"/>
    </source>
</evidence>
<dbReference type="PANTHER" id="PTHR13937">
    <property type="entry name" value="EUKARYOTIC TRANSLATION INITATION FACTOR 3, SUBUNIT 8 EIF3S8 -RELATED"/>
    <property type="match status" value="1"/>
</dbReference>
<gene>
    <name evidence="6" type="ORF">CGC21_38860</name>
</gene>
<dbReference type="PROSITE" id="PS50102">
    <property type="entry name" value="RRM"/>
    <property type="match status" value="1"/>
</dbReference>
<keyword evidence="1" id="KW-0963">Cytoplasm</keyword>
<organism evidence="6 7">
    <name type="scientific">Leishmania donovani</name>
    <dbReference type="NCBI Taxonomy" id="5661"/>
    <lineage>
        <taxon>Eukaryota</taxon>
        <taxon>Discoba</taxon>
        <taxon>Euglenozoa</taxon>
        <taxon>Kinetoplastea</taxon>
        <taxon>Metakinetoplastina</taxon>
        <taxon>Trypanosomatida</taxon>
        <taxon>Trypanosomatidae</taxon>
        <taxon>Leishmaniinae</taxon>
        <taxon>Leishmania</taxon>
    </lineage>
</organism>
<evidence type="ECO:0000313" key="6">
    <source>
        <dbReference type="EMBL" id="TPP53388.1"/>
    </source>
</evidence>